<keyword evidence="3" id="KW-1185">Reference proteome</keyword>
<evidence type="ECO:0000313" key="3">
    <source>
        <dbReference type="Proteomes" id="UP000652761"/>
    </source>
</evidence>
<protein>
    <submittedName>
        <fullName evidence="2">Uncharacterized protein</fullName>
    </submittedName>
</protein>
<organism evidence="2 3">
    <name type="scientific">Colocasia esculenta</name>
    <name type="common">Wild taro</name>
    <name type="synonym">Arum esculentum</name>
    <dbReference type="NCBI Taxonomy" id="4460"/>
    <lineage>
        <taxon>Eukaryota</taxon>
        <taxon>Viridiplantae</taxon>
        <taxon>Streptophyta</taxon>
        <taxon>Embryophyta</taxon>
        <taxon>Tracheophyta</taxon>
        <taxon>Spermatophyta</taxon>
        <taxon>Magnoliopsida</taxon>
        <taxon>Liliopsida</taxon>
        <taxon>Araceae</taxon>
        <taxon>Aroideae</taxon>
        <taxon>Colocasieae</taxon>
        <taxon>Colocasia</taxon>
    </lineage>
</organism>
<reference evidence="2" key="1">
    <citation type="submission" date="2017-07" db="EMBL/GenBank/DDBJ databases">
        <title>Taro Niue Genome Assembly and Annotation.</title>
        <authorList>
            <person name="Atibalentja N."/>
            <person name="Keating K."/>
            <person name="Fields C.J."/>
        </authorList>
    </citation>
    <scope>NUCLEOTIDE SEQUENCE</scope>
    <source>
        <strain evidence="2">Niue_2</strain>
        <tissue evidence="2">Leaf</tissue>
    </source>
</reference>
<dbReference type="AlphaFoldDB" id="A0A843XFN8"/>
<feature type="coiled-coil region" evidence="1">
    <location>
        <begin position="35"/>
        <end position="62"/>
    </location>
</feature>
<dbReference type="Proteomes" id="UP000652761">
    <property type="component" value="Unassembled WGS sequence"/>
</dbReference>
<accession>A0A843XFN8</accession>
<keyword evidence="1" id="KW-0175">Coiled coil</keyword>
<evidence type="ECO:0000256" key="1">
    <source>
        <dbReference type="SAM" id="Coils"/>
    </source>
</evidence>
<dbReference type="EMBL" id="NMUH01008126">
    <property type="protein sequence ID" value="MQM18338.1"/>
    <property type="molecule type" value="Genomic_DNA"/>
</dbReference>
<sequence length="80" mass="9177">MPQNESCNFFMWCDDFMATRTSCKALCQCNGDEVMQKLVQVNEKLRKRLHQLELQLEKKSRIAAALGHVISTLTTEENDG</sequence>
<gene>
    <name evidence="2" type="ORF">Taro_051326</name>
</gene>
<comment type="caution">
    <text evidence="2">The sequence shown here is derived from an EMBL/GenBank/DDBJ whole genome shotgun (WGS) entry which is preliminary data.</text>
</comment>
<proteinExistence type="predicted"/>
<evidence type="ECO:0000313" key="2">
    <source>
        <dbReference type="EMBL" id="MQM18338.1"/>
    </source>
</evidence>
<name>A0A843XFN8_COLES</name>